<dbReference type="EMBL" id="BMXY01000001">
    <property type="protein sequence ID" value="GGZ51480.1"/>
    <property type="molecule type" value="Genomic_DNA"/>
</dbReference>
<evidence type="ECO:0000313" key="3">
    <source>
        <dbReference type="Proteomes" id="UP000643403"/>
    </source>
</evidence>
<proteinExistence type="predicted"/>
<dbReference type="RefSeq" id="WP_189446344.1">
    <property type="nucleotide sequence ID" value="NZ_BMXY01000001.1"/>
</dbReference>
<feature type="transmembrane region" description="Helical" evidence="1">
    <location>
        <begin position="277"/>
        <end position="298"/>
    </location>
</feature>
<feature type="transmembrane region" description="Helical" evidence="1">
    <location>
        <begin position="337"/>
        <end position="363"/>
    </location>
</feature>
<feature type="transmembrane region" description="Helical" evidence="1">
    <location>
        <begin position="194"/>
        <end position="212"/>
    </location>
</feature>
<evidence type="ECO:0000256" key="1">
    <source>
        <dbReference type="SAM" id="Phobius"/>
    </source>
</evidence>
<gene>
    <name evidence="2" type="ORF">GCM10008101_00570</name>
</gene>
<reference evidence="3" key="1">
    <citation type="journal article" date="2019" name="Int. J. Syst. Evol. Microbiol.">
        <title>The Global Catalogue of Microorganisms (GCM) 10K type strain sequencing project: providing services to taxonomists for standard genome sequencing and annotation.</title>
        <authorList>
            <consortium name="The Broad Institute Genomics Platform"/>
            <consortium name="The Broad Institute Genome Sequencing Center for Infectious Disease"/>
            <person name="Wu L."/>
            <person name="Ma J."/>
        </authorList>
    </citation>
    <scope>NUCLEOTIDE SEQUENCE [LARGE SCALE GENOMIC DNA]</scope>
    <source>
        <strain evidence="3">KCTC 22558</strain>
    </source>
</reference>
<feature type="transmembrane region" description="Helical" evidence="1">
    <location>
        <begin position="447"/>
        <end position="465"/>
    </location>
</feature>
<name>A0ABQ3BPW3_9GAMM</name>
<feature type="transmembrane region" description="Helical" evidence="1">
    <location>
        <begin position="304"/>
        <end position="325"/>
    </location>
</feature>
<feature type="transmembrane region" description="Helical" evidence="1">
    <location>
        <begin position="421"/>
        <end position="441"/>
    </location>
</feature>
<keyword evidence="3" id="KW-1185">Reference proteome</keyword>
<dbReference type="Proteomes" id="UP000643403">
    <property type="component" value="Unassembled WGS sequence"/>
</dbReference>
<keyword evidence="1" id="KW-0812">Transmembrane</keyword>
<feature type="transmembrane region" description="Helical" evidence="1">
    <location>
        <begin position="162"/>
        <end position="187"/>
    </location>
</feature>
<evidence type="ECO:0000313" key="2">
    <source>
        <dbReference type="EMBL" id="GGZ51480.1"/>
    </source>
</evidence>
<protein>
    <recommendedName>
        <fullName evidence="4">EpsG family protein</fullName>
    </recommendedName>
</protein>
<feature type="transmembrane region" description="Helical" evidence="1">
    <location>
        <begin position="112"/>
        <end position="132"/>
    </location>
</feature>
<evidence type="ECO:0008006" key="4">
    <source>
        <dbReference type="Google" id="ProtNLM"/>
    </source>
</evidence>
<organism evidence="2 3">
    <name type="scientific">Cognatilysobacter xinjiangensis</name>
    <dbReference type="NCBI Taxonomy" id="546892"/>
    <lineage>
        <taxon>Bacteria</taxon>
        <taxon>Pseudomonadati</taxon>
        <taxon>Pseudomonadota</taxon>
        <taxon>Gammaproteobacteria</taxon>
        <taxon>Lysobacterales</taxon>
        <taxon>Lysobacteraceae</taxon>
        <taxon>Cognatilysobacter</taxon>
    </lineage>
</organism>
<comment type="caution">
    <text evidence="2">The sequence shown here is derived from an EMBL/GenBank/DDBJ whole genome shotgun (WGS) entry which is preliminary data.</text>
</comment>
<keyword evidence="1" id="KW-1133">Transmembrane helix</keyword>
<feature type="transmembrane region" description="Helical" evidence="1">
    <location>
        <begin position="80"/>
        <end position="100"/>
    </location>
</feature>
<sequence length="632" mass="70018">MLDRMHRWTPWFFAAALLLYLKPYTGIRHDALLYLGQGLNFLHPASFAQDLFFAAGSQADYTLFPRLIAVLLRHSEPGAVFLWLSLVGRCAFYVASWLLLRTFMPQRWAFPALLALLVMPGRYGAFSIFAYAEPFLTPRPFSEALSLLAIALTIRRRLPAAAAALALALVLHPLQAISAAVVAWCWLVIGDRRWLWCITAVLPAFVFAAIGVKPFDGLLLHVDPEWWTVIRAFSSQTLLQGWNPRDWAIVVTDIYLLHLLMGHCGDSAMSRIAKASLSAALIGLALTGVFVDLLRLQLPLALQFWRTLWVAHWVAMAGLPLLVASEWQTEAAPKVRTLLLLAIAALGASLPRIPLPLVALAFIPLHMFWPAMSHSVSHGMRRLLAAVALAAIAGGLVRYVIGSSMVFDMFGGDLSRVRHDVILLGFPALTAALVFAAFVVYRRVNGNWRIATTLSAALLLLATGIQFDSRSQWSRLVESHSADGYVFAGLVRPGATVYWPSVEESPLAPWLVMGRASYFTPGQMAGQMFNRETSILGLKRFTQVEPIQQQFTYCLTLNAMSGDDNACWLGDEGLSHLCTPREDIEPPDYFVVPFRQKNRLSSWTVRTGGNSATIFHLYRCSDFASKEASAHV</sequence>
<keyword evidence="1" id="KW-0472">Membrane</keyword>
<accession>A0ABQ3BPW3</accession>
<feature type="transmembrane region" description="Helical" evidence="1">
    <location>
        <begin position="383"/>
        <end position="401"/>
    </location>
</feature>